<sequence length="824" mass="94798">MITGIVSPYSFEGSVLKIELAVKHARSLGAKTLFLCDTNFHGTVEFIKSCKKYNINPIIGLRLKDKVLYARNTEEFYQLINAYNRNDFKNLKLPEIPLEEIKLVYHLPGQKAAYEFFARYFGKEPVKNAEFNSYKDALECKGYNLYSSQKLPGAPKDFFKVLETNIKSYERERFEREKALIIKLGFVDYFYTIFDIVTTARKLGIKVGPGRGSAVGSFIAYKLGITEINPLKYNLMFERFLNEGRKELPDIDLDIEDERRKELIEQLREKYRYVYHITTYSNAGEKFIKKIVSENNIPRKIAEYILGLPLHKSIHAAGIIISTVPLNAPVISGEYTLEWDMNSLQQCGFVKIDILGLKTLSILSKLEKKFGRIKNLDDKNVYKKISTGETTGIFQLDSTIARKISRRIKPKSLEELAVVLSLNRPGPLKSGLDKQYVLSKKNTNSTLSNIFDETRGVLIYQEQIMRIAMNLANFSAEEADALRKAVSKKDKELMNSLIKKLRINLSQKMEKEEVNNLIKTIYDFSEYAFNKSHAVAYSHISYFLSYFKLYFPKDFFRVLISYDSQKIAASIYELQALGYKILLPNINNKKENENEFIIPLSCISGIGKNTEEQIRKSAPYTSFENFVEKNKTLHYSTIEALIKAGAFDDFSSSRRKLLKKLKDFRVGINPQLLDISSKLFGKKLEHDIKIEKEWEKADMENSVLGVPITKPVENVENNLSPYCVAFSRQQKLATHIVVKGGYATDGISVFKITVPDGKYTYVYEKNLTIYEGFKKVEYILKEFLSENDLERGGKMESVKFKYNRKKYAVLKSRPVLDEYTINIV</sequence>
<feature type="domain" description="DNA polymerase III alpha subunit finger" evidence="10">
    <location>
        <begin position="375"/>
        <end position="501"/>
    </location>
</feature>
<organism evidence="11 12">
    <name type="scientific">Thermosipho ferrireducens</name>
    <dbReference type="NCBI Taxonomy" id="2571116"/>
    <lineage>
        <taxon>Bacteria</taxon>
        <taxon>Thermotogati</taxon>
        <taxon>Thermotogota</taxon>
        <taxon>Thermotogae</taxon>
        <taxon>Thermotogales</taxon>
        <taxon>Fervidobacteriaceae</taxon>
        <taxon>Thermosipho</taxon>
    </lineage>
</organism>
<dbReference type="Pfam" id="PF02811">
    <property type="entry name" value="PHP"/>
    <property type="match status" value="1"/>
</dbReference>
<dbReference type="Gene3D" id="3.20.20.140">
    <property type="entry name" value="Metal-dependent hydrolases"/>
    <property type="match status" value="1"/>
</dbReference>
<dbReference type="InterPro" id="IPR004013">
    <property type="entry name" value="PHP_dom"/>
</dbReference>
<evidence type="ECO:0000259" key="10">
    <source>
        <dbReference type="Pfam" id="PF17657"/>
    </source>
</evidence>
<keyword evidence="4" id="KW-0235">DNA replication</keyword>
<dbReference type="PANTHER" id="PTHR32294">
    <property type="entry name" value="DNA POLYMERASE III SUBUNIT ALPHA"/>
    <property type="match status" value="1"/>
</dbReference>
<evidence type="ECO:0000259" key="8">
    <source>
        <dbReference type="Pfam" id="PF07733"/>
    </source>
</evidence>
<accession>A0ABX7S5C9</accession>
<dbReference type="InterPro" id="IPR040982">
    <property type="entry name" value="DNA_pol3_finger"/>
</dbReference>
<dbReference type="InterPro" id="IPR029460">
    <property type="entry name" value="DNAPol_HHH"/>
</dbReference>
<feature type="domain" description="Bacterial DNA polymerase III alpha subunit NTPase" evidence="8">
    <location>
        <begin position="162"/>
        <end position="288"/>
    </location>
</feature>
<dbReference type="Pfam" id="PF07733">
    <property type="entry name" value="DNA_pol3_alpha"/>
    <property type="match status" value="2"/>
</dbReference>
<keyword evidence="2" id="KW-0808">Transferase</keyword>
<dbReference type="InterPro" id="IPR004805">
    <property type="entry name" value="DnaE2/DnaE/PolC"/>
</dbReference>
<evidence type="ECO:0000259" key="7">
    <source>
        <dbReference type="Pfam" id="PF02811"/>
    </source>
</evidence>
<dbReference type="EMBL" id="CP071446">
    <property type="protein sequence ID" value="QTA37737.1"/>
    <property type="molecule type" value="Genomic_DNA"/>
</dbReference>
<dbReference type="RefSeq" id="WP_207566461.1">
    <property type="nucleotide sequence ID" value="NZ_CP071446.1"/>
</dbReference>
<evidence type="ECO:0000259" key="9">
    <source>
        <dbReference type="Pfam" id="PF14579"/>
    </source>
</evidence>
<dbReference type="EC" id="2.7.7.7" evidence="1"/>
<evidence type="ECO:0000313" key="11">
    <source>
        <dbReference type="EMBL" id="QTA37737.1"/>
    </source>
</evidence>
<evidence type="ECO:0000256" key="3">
    <source>
        <dbReference type="ARBA" id="ARBA00022695"/>
    </source>
</evidence>
<dbReference type="Pfam" id="PF14579">
    <property type="entry name" value="HHH_6"/>
    <property type="match status" value="1"/>
</dbReference>
<dbReference type="Pfam" id="PF17657">
    <property type="entry name" value="DNA_pol3_finger"/>
    <property type="match status" value="1"/>
</dbReference>
<evidence type="ECO:0000256" key="2">
    <source>
        <dbReference type="ARBA" id="ARBA00022679"/>
    </source>
</evidence>
<dbReference type="PANTHER" id="PTHR32294:SF0">
    <property type="entry name" value="DNA POLYMERASE III SUBUNIT ALPHA"/>
    <property type="match status" value="1"/>
</dbReference>
<reference evidence="11 12" key="1">
    <citation type="submission" date="2021-03" db="EMBL/GenBank/DDBJ databases">
        <title>Thermosipho ferrireducens sp.nov., an anaerobic thermophilic iron-reducing bacterium isolated from a deep-sea hydrothermal sulfide deposits.</title>
        <authorList>
            <person name="Zeng X."/>
            <person name="Chen Y."/>
            <person name="Shao Z."/>
        </authorList>
    </citation>
    <scope>NUCLEOTIDE SEQUENCE [LARGE SCALE GENOMIC DNA]</scope>
    <source>
        <strain evidence="11 12">JL129W03</strain>
    </source>
</reference>
<dbReference type="Gene3D" id="1.10.150.870">
    <property type="match status" value="1"/>
</dbReference>
<evidence type="ECO:0000256" key="6">
    <source>
        <dbReference type="ARBA" id="ARBA00049244"/>
    </source>
</evidence>
<feature type="domain" description="PHP" evidence="7">
    <location>
        <begin position="7"/>
        <end position="91"/>
    </location>
</feature>
<evidence type="ECO:0000313" key="12">
    <source>
        <dbReference type="Proteomes" id="UP000671862"/>
    </source>
</evidence>
<comment type="catalytic activity">
    <reaction evidence="6">
        <text>DNA(n) + a 2'-deoxyribonucleoside 5'-triphosphate = DNA(n+1) + diphosphate</text>
        <dbReference type="Rhea" id="RHEA:22508"/>
        <dbReference type="Rhea" id="RHEA-COMP:17339"/>
        <dbReference type="Rhea" id="RHEA-COMP:17340"/>
        <dbReference type="ChEBI" id="CHEBI:33019"/>
        <dbReference type="ChEBI" id="CHEBI:61560"/>
        <dbReference type="ChEBI" id="CHEBI:173112"/>
        <dbReference type="EC" id="2.7.7.7"/>
    </reaction>
</comment>
<name>A0ABX7S5C9_9BACT</name>
<feature type="domain" description="DNA polymerase helix-hairpin-helix motif" evidence="9">
    <location>
        <begin position="580"/>
        <end position="657"/>
    </location>
</feature>
<keyword evidence="3" id="KW-0548">Nucleotidyltransferase</keyword>
<evidence type="ECO:0000256" key="1">
    <source>
        <dbReference type="ARBA" id="ARBA00012417"/>
    </source>
</evidence>
<protein>
    <recommendedName>
        <fullName evidence="1">DNA-directed DNA polymerase</fullName>
        <ecNumber evidence="1">2.7.7.7</ecNumber>
    </recommendedName>
</protein>
<keyword evidence="12" id="KW-1185">Reference proteome</keyword>
<dbReference type="Proteomes" id="UP000671862">
    <property type="component" value="Chromosome"/>
</dbReference>
<gene>
    <name evidence="11" type="ORF">JYK00_08420</name>
</gene>
<dbReference type="InterPro" id="IPR011708">
    <property type="entry name" value="DNA_pol3_alpha_NTPase_dom"/>
</dbReference>
<evidence type="ECO:0000256" key="5">
    <source>
        <dbReference type="ARBA" id="ARBA00022932"/>
    </source>
</evidence>
<keyword evidence="5" id="KW-0239">DNA-directed DNA polymerase</keyword>
<feature type="domain" description="Bacterial DNA polymerase III alpha subunit NTPase" evidence="8">
    <location>
        <begin position="299"/>
        <end position="356"/>
    </location>
</feature>
<proteinExistence type="predicted"/>
<evidence type="ECO:0000256" key="4">
    <source>
        <dbReference type="ARBA" id="ARBA00022705"/>
    </source>
</evidence>